<dbReference type="Proteomes" id="UP001151760">
    <property type="component" value="Unassembled WGS sequence"/>
</dbReference>
<name>A0ABQ5G3R8_9ASTR</name>
<dbReference type="EMBL" id="BQNB010018006">
    <property type="protein sequence ID" value="GJT69642.1"/>
    <property type="molecule type" value="Genomic_DNA"/>
</dbReference>
<reference evidence="1" key="1">
    <citation type="journal article" date="2022" name="Int. J. Mol. Sci.">
        <title>Draft Genome of Tanacetum Coccineum: Genomic Comparison of Closely Related Tanacetum-Family Plants.</title>
        <authorList>
            <person name="Yamashiro T."/>
            <person name="Shiraishi A."/>
            <person name="Nakayama K."/>
            <person name="Satake H."/>
        </authorList>
    </citation>
    <scope>NUCLEOTIDE SEQUENCE</scope>
</reference>
<reference evidence="1" key="2">
    <citation type="submission" date="2022-01" db="EMBL/GenBank/DDBJ databases">
        <authorList>
            <person name="Yamashiro T."/>
            <person name="Shiraishi A."/>
            <person name="Satake H."/>
            <person name="Nakayama K."/>
        </authorList>
    </citation>
    <scope>NUCLEOTIDE SEQUENCE</scope>
</reference>
<organism evidence="1 2">
    <name type="scientific">Tanacetum coccineum</name>
    <dbReference type="NCBI Taxonomy" id="301880"/>
    <lineage>
        <taxon>Eukaryota</taxon>
        <taxon>Viridiplantae</taxon>
        <taxon>Streptophyta</taxon>
        <taxon>Embryophyta</taxon>
        <taxon>Tracheophyta</taxon>
        <taxon>Spermatophyta</taxon>
        <taxon>Magnoliopsida</taxon>
        <taxon>eudicotyledons</taxon>
        <taxon>Gunneridae</taxon>
        <taxon>Pentapetalae</taxon>
        <taxon>asterids</taxon>
        <taxon>campanulids</taxon>
        <taxon>Asterales</taxon>
        <taxon>Asteraceae</taxon>
        <taxon>Asteroideae</taxon>
        <taxon>Anthemideae</taxon>
        <taxon>Anthemidinae</taxon>
        <taxon>Tanacetum</taxon>
    </lineage>
</organism>
<comment type="caution">
    <text evidence="1">The sequence shown here is derived from an EMBL/GenBank/DDBJ whole genome shotgun (WGS) entry which is preliminary data.</text>
</comment>
<keyword evidence="2" id="KW-1185">Reference proteome</keyword>
<accession>A0ABQ5G3R8</accession>
<evidence type="ECO:0000313" key="1">
    <source>
        <dbReference type="EMBL" id="GJT69642.1"/>
    </source>
</evidence>
<gene>
    <name evidence="1" type="ORF">Tco_1028928</name>
</gene>
<evidence type="ECO:0000313" key="2">
    <source>
        <dbReference type="Proteomes" id="UP001151760"/>
    </source>
</evidence>
<proteinExistence type="predicted"/>
<sequence>MHEHTINSFNDNQRRGFTGIKHRNTYLSISSTMGGIISDDMFGSLSNVGVIVDAIVSGQIAVDEATGSEEIKVVDNSWIICEIREYGLLLTGKVNSGYGHMNLEAKVFSYGIHGDLGKFKLLLKLM</sequence>
<protein>
    <submittedName>
        <fullName evidence="1">Uncharacterized protein</fullName>
    </submittedName>
</protein>